<dbReference type="InterPro" id="IPR011990">
    <property type="entry name" value="TPR-like_helical_dom_sf"/>
</dbReference>
<evidence type="ECO:0000313" key="3">
    <source>
        <dbReference type="EMBL" id="QPB86020.1"/>
    </source>
</evidence>
<dbReference type="Pfam" id="PF12862">
    <property type="entry name" value="ANAPC5"/>
    <property type="match status" value="1"/>
</dbReference>
<dbReference type="Proteomes" id="UP000305729">
    <property type="component" value="Chromosome 2"/>
</dbReference>
<gene>
    <name evidence="3" type="ORF">CWC22_023775</name>
</gene>
<evidence type="ECO:0000313" key="4">
    <source>
        <dbReference type="Proteomes" id="UP000305729"/>
    </source>
</evidence>
<dbReference type="AlphaFoldDB" id="A0A5S3UPI0"/>
<reference evidence="3 4" key="1">
    <citation type="submission" date="2019-10" db="EMBL/GenBank/DDBJ databases">
        <title>Pseudoalteromonas rubra S4059.</title>
        <authorList>
            <person name="Paulsen S."/>
            <person name="Wang X."/>
        </authorList>
    </citation>
    <scope>NUCLEOTIDE SEQUENCE [LARGE SCALE GENOMIC DNA]</scope>
    <source>
        <strain evidence="3 4">S4059</strain>
    </source>
</reference>
<evidence type="ECO:0000256" key="1">
    <source>
        <dbReference type="PROSITE-ProRule" id="PRU00339"/>
    </source>
</evidence>
<dbReference type="PANTHER" id="PTHR19959:SF119">
    <property type="entry name" value="FUNGAL LIPASE-LIKE DOMAIN-CONTAINING PROTEIN"/>
    <property type="match status" value="1"/>
</dbReference>
<dbReference type="Pfam" id="PF13374">
    <property type="entry name" value="TPR_10"/>
    <property type="match status" value="4"/>
</dbReference>
<feature type="domain" description="Anaphase-promoting complex subunit 5" evidence="2">
    <location>
        <begin position="696"/>
        <end position="729"/>
    </location>
</feature>
<dbReference type="SUPFAM" id="SSF48452">
    <property type="entry name" value="TPR-like"/>
    <property type="match status" value="3"/>
</dbReference>
<accession>A0A5S3UPI0</accession>
<protein>
    <submittedName>
        <fullName evidence="3">Tetratricopeptide repeat protein</fullName>
    </submittedName>
</protein>
<dbReference type="InterPro" id="IPR027417">
    <property type="entry name" value="P-loop_NTPase"/>
</dbReference>
<dbReference type="Gene3D" id="1.25.40.10">
    <property type="entry name" value="Tetratricopeptide repeat domain"/>
    <property type="match status" value="3"/>
</dbReference>
<proteinExistence type="predicted"/>
<organism evidence="3 4">
    <name type="scientific">Pseudoalteromonas rubra</name>
    <dbReference type="NCBI Taxonomy" id="43658"/>
    <lineage>
        <taxon>Bacteria</taxon>
        <taxon>Pseudomonadati</taxon>
        <taxon>Pseudomonadota</taxon>
        <taxon>Gammaproteobacteria</taxon>
        <taxon>Alteromonadales</taxon>
        <taxon>Pseudoalteromonadaceae</taxon>
        <taxon>Pseudoalteromonas</taxon>
    </lineage>
</organism>
<dbReference type="PROSITE" id="PS50005">
    <property type="entry name" value="TPR"/>
    <property type="match status" value="1"/>
</dbReference>
<dbReference type="EMBL" id="CP045430">
    <property type="protein sequence ID" value="QPB86020.1"/>
    <property type="molecule type" value="Genomic_DNA"/>
</dbReference>
<dbReference type="Gene3D" id="3.40.50.300">
    <property type="entry name" value="P-loop containing nucleotide triphosphate hydrolases"/>
    <property type="match status" value="1"/>
</dbReference>
<dbReference type="RefSeq" id="WP_138539838.1">
    <property type="nucleotide sequence ID" value="NZ_CP045430.1"/>
</dbReference>
<name>A0A5S3UPI0_9GAMM</name>
<sequence>MAERSVSVQGSANQSIIITGDHNQVGGAVEFRIPLVRHHTPARRRRGPQTPPNVLDILSAHNKALKLLGRGHELKLLNEWLSDDRDISVFAITASAGSGKTRLAIELCEQAEQQPGWAAGFVRSDDLAQLAHAFKFAQANWSHSLLLVVDYAGANAKALAQWLDALSQLDELADGIRVRILLLEREASKEAGWWHTLTGSALGSDQARLDLFIQHEPYALAGLSDITIRRAVLCAALNAAQALVSSPRASAIPEANEQADFDTALADPQFGNPLALVMAGILCRDMLPRAALSLHYLAAAEKLAQREIDRFNKCFGEGGDATKLAHCLCFHLLCGGLHIADMRQTLSAELIAMGWHSPSLDKELLALQQAFPPAEDGDETVRLSTTQPDLIAEAMCIQLLQSDRERSLKAPDILARTLEYGQELAAATLVRLLQDFACPVSQLTDQQAHLLKWAEQLVDDSRHNLELVELLNDAIPHSSIALAELACKLATISYQQDLVLAEQQTSEIVLSRLAMSLNTLANRQSNLGQREAALTTALEAVEHCRALTKTRPDAYSEHLAIALNNLSNRQSALGKHEAALSCALEAVEHFKALSQVNPSAFLSNLAAALNTLANRQSRLGHREAALTSAQKAVELRRRLAQDHPGVYLPNLAASLNNLANRQSDLEQHEAALATALEAVELRRKLVQAHPDTYLPNLATALNNLATRQSSLGLHEAALTTAMEAVEHSRALAQVSPDAFLPNLASVLNNLANLQSESGQCEAALASAKEAVELRRVLTQKSPDAFLPDLAMSLNNLASRYSELGEHEAALNTLREAVEYFSSLVQTSPDVYLSDLTMSLNNLAVLQGELGQYEAALNTSQKAVEHFSSLVQMSPDIYSPDLAMSLNNLAVLQSKLGQHEAAVASSQEAVQLFSPYFLRWPEAYGSRVKLMLSNYLDYCEGAEQEPDIELVNPIIEKLNELKQE</sequence>
<dbReference type="Pfam" id="PF13424">
    <property type="entry name" value="TPR_12"/>
    <property type="match status" value="1"/>
</dbReference>
<dbReference type="InterPro" id="IPR019734">
    <property type="entry name" value="TPR_rpt"/>
</dbReference>
<evidence type="ECO:0000259" key="2">
    <source>
        <dbReference type="Pfam" id="PF12862"/>
    </source>
</evidence>
<dbReference type="SMART" id="SM00028">
    <property type="entry name" value="TPR"/>
    <property type="match status" value="9"/>
</dbReference>
<dbReference type="InterPro" id="IPR026000">
    <property type="entry name" value="Apc5_dom"/>
</dbReference>
<dbReference type="PANTHER" id="PTHR19959">
    <property type="entry name" value="KINESIN LIGHT CHAIN"/>
    <property type="match status" value="1"/>
</dbReference>
<feature type="repeat" description="TPR" evidence="1">
    <location>
        <begin position="797"/>
        <end position="830"/>
    </location>
</feature>
<keyword evidence="1" id="KW-0802">TPR repeat</keyword>